<reference evidence="4 5" key="1">
    <citation type="submission" date="2019-05" db="EMBL/GenBank/DDBJ databases">
        <title>The compact genome of Giardia muris reveals important steps in the evolution of intestinal protozoan parasites.</title>
        <authorList>
            <person name="Xu F."/>
            <person name="Jimenez-Gonzalez A."/>
            <person name="Einarsson E."/>
            <person name="Astvaldsson A."/>
            <person name="Peirasmaki D."/>
            <person name="Eckmann L."/>
            <person name="Andersson J.O."/>
            <person name="Svard S.G."/>
            <person name="Jerlstrom-Hultqvist J."/>
        </authorList>
    </citation>
    <scope>NUCLEOTIDE SEQUENCE [LARGE SCALE GENOMIC DNA]</scope>
    <source>
        <strain evidence="4 5">Roberts-Thomson</strain>
    </source>
</reference>
<dbReference type="PANTHER" id="PTHR46647">
    <property type="entry name" value="RAB9 EFFECTOR PROTEIN WITH KELCH MOTIFS"/>
    <property type="match status" value="1"/>
</dbReference>
<sequence>MSFSSIPTRSSWLVEGSDSRASDRGSNRASPPVALESSRMTTPISCFGTGFVSFDGLLFSYGGGKKGSSIAHVYGGYGLVMKTMTVKASPITHHASCSFDELYVAHGGCRDSRHLKRTLVSADKLLFINPNTLAVTKRRLTGEVPPPRALHQILVVRKNLLLIAGGISTGPLADCYCVDLTTMESTWCGNLPLPLFSFAMVSCKDRLFLLGGQTNGLVISPGFYELFLSDVTVEEEDSIYRTFCCTTTEPQRKTQIAPRYRLLWRRLPHTPFLPRRGISCTTVCTQIIIFGGTSGTAYYNDLWIYSVESERWREYNIYQDIPGKRFSAAIGHIMTSLVVAGGSNGLTEFHDSYLINTTLIPLDSEHA</sequence>
<evidence type="ECO:0000313" key="4">
    <source>
        <dbReference type="EMBL" id="TNJ28100.1"/>
    </source>
</evidence>
<dbReference type="Gene3D" id="2.120.10.80">
    <property type="entry name" value="Kelch-type beta propeller"/>
    <property type="match status" value="2"/>
</dbReference>
<protein>
    <submittedName>
        <fullName evidence="4">Kelch motif-containing protein</fullName>
    </submittedName>
</protein>
<organism evidence="4 5">
    <name type="scientific">Giardia muris</name>
    <dbReference type="NCBI Taxonomy" id="5742"/>
    <lineage>
        <taxon>Eukaryota</taxon>
        <taxon>Metamonada</taxon>
        <taxon>Diplomonadida</taxon>
        <taxon>Hexamitidae</taxon>
        <taxon>Giardiinae</taxon>
        <taxon>Giardia</taxon>
    </lineage>
</organism>
<keyword evidence="2" id="KW-0677">Repeat</keyword>
<dbReference type="EMBL" id="VDLU01000002">
    <property type="protein sequence ID" value="TNJ28100.1"/>
    <property type="molecule type" value="Genomic_DNA"/>
</dbReference>
<evidence type="ECO:0000256" key="1">
    <source>
        <dbReference type="ARBA" id="ARBA00022441"/>
    </source>
</evidence>
<feature type="compositionally biased region" description="Polar residues" evidence="3">
    <location>
        <begin position="1"/>
        <end position="11"/>
    </location>
</feature>
<dbReference type="SUPFAM" id="SSF117281">
    <property type="entry name" value="Kelch motif"/>
    <property type="match status" value="1"/>
</dbReference>
<dbReference type="SUPFAM" id="SSF50965">
    <property type="entry name" value="Galactose oxidase, central domain"/>
    <property type="match status" value="1"/>
</dbReference>
<dbReference type="InterPro" id="IPR015915">
    <property type="entry name" value="Kelch-typ_b-propeller"/>
</dbReference>
<evidence type="ECO:0000256" key="3">
    <source>
        <dbReference type="SAM" id="MobiDB-lite"/>
    </source>
</evidence>
<dbReference type="AlphaFoldDB" id="A0A4Z1SQX4"/>
<dbReference type="Proteomes" id="UP000315496">
    <property type="component" value="Chromosome 2"/>
</dbReference>
<dbReference type="PANTHER" id="PTHR46647:SF1">
    <property type="entry name" value="RAB9 EFFECTOR PROTEIN WITH KELCH MOTIFS"/>
    <property type="match status" value="1"/>
</dbReference>
<feature type="region of interest" description="Disordered" evidence="3">
    <location>
        <begin position="1"/>
        <end position="35"/>
    </location>
</feature>
<dbReference type="InterPro" id="IPR011043">
    <property type="entry name" value="Gal_Oxase/kelch_b-propeller"/>
</dbReference>
<dbReference type="Pfam" id="PF24681">
    <property type="entry name" value="Kelch_KLHDC2_KLHL20_DRC7"/>
    <property type="match status" value="2"/>
</dbReference>
<accession>A0A4Z1SQX4</accession>
<evidence type="ECO:0000313" key="5">
    <source>
        <dbReference type="Proteomes" id="UP000315496"/>
    </source>
</evidence>
<dbReference type="InterPro" id="IPR052124">
    <property type="entry name" value="Rab9_kelch_effector"/>
</dbReference>
<dbReference type="OrthoDB" id="10251809at2759"/>
<comment type="caution">
    <text evidence="4">The sequence shown here is derived from an EMBL/GenBank/DDBJ whole genome shotgun (WGS) entry which is preliminary data.</text>
</comment>
<keyword evidence="5" id="KW-1185">Reference proteome</keyword>
<feature type="compositionally biased region" description="Basic and acidic residues" evidence="3">
    <location>
        <begin position="17"/>
        <end position="26"/>
    </location>
</feature>
<gene>
    <name evidence="4" type="ORF">GMRT_15164</name>
</gene>
<name>A0A4Z1SQX4_GIAMU</name>
<dbReference type="VEuPathDB" id="GiardiaDB:GMRT_15164"/>
<keyword evidence="1" id="KW-0880">Kelch repeat</keyword>
<proteinExistence type="predicted"/>
<evidence type="ECO:0000256" key="2">
    <source>
        <dbReference type="ARBA" id="ARBA00022737"/>
    </source>
</evidence>